<dbReference type="InterPro" id="IPR036129">
    <property type="entry name" value="Glycerate_kinase_sf"/>
</dbReference>
<dbReference type="NCBIfam" id="TIGR00045">
    <property type="entry name" value="glycerate kinase"/>
    <property type="match status" value="1"/>
</dbReference>
<evidence type="ECO:0000313" key="5">
    <source>
        <dbReference type="EMBL" id="SET33904.1"/>
    </source>
</evidence>
<keyword evidence="6" id="KW-1185">Reference proteome</keyword>
<dbReference type="EMBL" id="FOIE01000004">
    <property type="protein sequence ID" value="SET33904.1"/>
    <property type="molecule type" value="Genomic_DNA"/>
</dbReference>
<dbReference type="PANTHER" id="PTHR21599">
    <property type="entry name" value="GLYCERATE KINASE"/>
    <property type="match status" value="1"/>
</dbReference>
<dbReference type="InterPro" id="IPR018197">
    <property type="entry name" value="Glycerate_kinase_RE-like"/>
</dbReference>
<dbReference type="PANTHER" id="PTHR21599:SF0">
    <property type="entry name" value="GLYCERATE KINASE"/>
    <property type="match status" value="1"/>
</dbReference>
<accession>A0A1I0DNI1</accession>
<reference evidence="6" key="1">
    <citation type="submission" date="2016-10" db="EMBL/GenBank/DDBJ databases">
        <authorList>
            <person name="Varghese N."/>
            <person name="Submissions S."/>
        </authorList>
    </citation>
    <scope>NUCLEOTIDE SEQUENCE [LARGE SCALE GENOMIC DNA]</scope>
    <source>
        <strain evidence="6">DSM 44209</strain>
    </source>
</reference>
<evidence type="ECO:0000256" key="3">
    <source>
        <dbReference type="ARBA" id="ARBA00022777"/>
    </source>
</evidence>
<dbReference type="GO" id="GO:0031388">
    <property type="term" value="P:organic acid phosphorylation"/>
    <property type="evidence" value="ECO:0007669"/>
    <property type="project" value="InterPro"/>
</dbReference>
<dbReference type="InterPro" id="IPR018193">
    <property type="entry name" value="Glyc_kinase_flavodox-like_fold"/>
</dbReference>
<gene>
    <name evidence="5" type="ORF">SAMN04488546_2038</name>
</gene>
<keyword evidence="3 5" id="KW-0418">Kinase</keyword>
<sequence length="417" mass="42142">MRVLVAPDKFKGSLTALEVATAIAQGLAATGVASTLLPLADGGDGSVAAALHAGSAPHPVTVRGADGRRHDTEFAFDGTTAVVEVASTCGVSTLPPGELAPMTSSSYGLGQAVLAALDAGARRIVLCLGGSASTDGGAGLLAALGVRFRDGAGRDVEPTGGTLARIAELDVSGLRDLTGTELTVATDVDNPLLGAAGAATVFGPQKGAVPVQIAELDAGLSHLAGLLERHRRAGGHRSTTPLADEPGTGAAGGLGFACRWLGASRVAGAEFFLDLLGFDAAVSHCAAVVTGEGRMDGQTLAGKLPAVVAARSAPRRVHAVVGQSLLTEDERVRLGLDEVVALGELTDEDPSRDPDLSKRLVAVAGALIGRQVRALTVAGRSGADRREDDPAGRPPRGRAREREQQQPVSARPTAAQH</sequence>
<evidence type="ECO:0000256" key="4">
    <source>
        <dbReference type="SAM" id="MobiDB-lite"/>
    </source>
</evidence>
<dbReference type="SUPFAM" id="SSF110738">
    <property type="entry name" value="Glycerate kinase I"/>
    <property type="match status" value="1"/>
</dbReference>
<protein>
    <submittedName>
        <fullName evidence="5">Glycerate kinase</fullName>
    </submittedName>
</protein>
<evidence type="ECO:0000313" key="6">
    <source>
        <dbReference type="Proteomes" id="UP000198507"/>
    </source>
</evidence>
<dbReference type="InterPro" id="IPR004381">
    <property type="entry name" value="Glycerate_kinase"/>
</dbReference>
<proteinExistence type="inferred from homology"/>
<organism evidence="5 6">
    <name type="scientific">Geodermatophilus poikilotrophus</name>
    <dbReference type="NCBI Taxonomy" id="1333667"/>
    <lineage>
        <taxon>Bacteria</taxon>
        <taxon>Bacillati</taxon>
        <taxon>Actinomycetota</taxon>
        <taxon>Actinomycetes</taxon>
        <taxon>Geodermatophilales</taxon>
        <taxon>Geodermatophilaceae</taxon>
        <taxon>Geodermatophilus</taxon>
    </lineage>
</organism>
<keyword evidence="2" id="KW-0808">Transferase</keyword>
<dbReference type="OrthoDB" id="9774290at2"/>
<dbReference type="AlphaFoldDB" id="A0A1I0DNI1"/>
<evidence type="ECO:0000256" key="1">
    <source>
        <dbReference type="ARBA" id="ARBA00006284"/>
    </source>
</evidence>
<dbReference type="Gene3D" id="3.90.1510.10">
    <property type="entry name" value="Glycerate kinase, domain 2"/>
    <property type="match status" value="1"/>
</dbReference>
<dbReference type="Proteomes" id="UP000198507">
    <property type="component" value="Unassembled WGS sequence"/>
</dbReference>
<dbReference type="Gene3D" id="3.40.50.10350">
    <property type="entry name" value="Glycerate kinase, domain 1"/>
    <property type="match status" value="1"/>
</dbReference>
<feature type="region of interest" description="Disordered" evidence="4">
    <location>
        <begin position="378"/>
        <end position="417"/>
    </location>
</feature>
<feature type="compositionally biased region" description="Basic and acidic residues" evidence="4">
    <location>
        <begin position="382"/>
        <end position="391"/>
    </location>
</feature>
<dbReference type="GO" id="GO:0008887">
    <property type="term" value="F:glycerate kinase activity"/>
    <property type="evidence" value="ECO:0007669"/>
    <property type="project" value="InterPro"/>
</dbReference>
<name>A0A1I0DNI1_9ACTN</name>
<evidence type="ECO:0000256" key="2">
    <source>
        <dbReference type="ARBA" id="ARBA00022679"/>
    </source>
</evidence>
<dbReference type="Pfam" id="PF02595">
    <property type="entry name" value="Gly_kinase"/>
    <property type="match status" value="1"/>
</dbReference>
<comment type="similarity">
    <text evidence="1">Belongs to the glycerate kinase type-1 family.</text>
</comment>
<dbReference type="RefSeq" id="WP_091443279.1">
    <property type="nucleotide sequence ID" value="NZ_FOIE01000004.1"/>
</dbReference>